<comment type="caution">
    <text evidence="1">The sequence shown here is derived from an EMBL/GenBank/DDBJ whole genome shotgun (WGS) entry which is preliminary data.</text>
</comment>
<dbReference type="EMBL" id="JACGCM010002271">
    <property type="protein sequence ID" value="KAF6142235.1"/>
    <property type="molecule type" value="Genomic_DNA"/>
</dbReference>
<accession>A0A7J7LHX0</accession>
<dbReference type="AlphaFoldDB" id="A0A7J7LHX0"/>
<evidence type="ECO:0008006" key="3">
    <source>
        <dbReference type="Google" id="ProtNLM"/>
    </source>
</evidence>
<dbReference type="Gene3D" id="1.20.1280.50">
    <property type="match status" value="1"/>
</dbReference>
<evidence type="ECO:0000313" key="2">
    <source>
        <dbReference type="Proteomes" id="UP000541444"/>
    </source>
</evidence>
<dbReference type="PANTHER" id="PTHR38926">
    <property type="entry name" value="F-BOX DOMAIN CONTAINING PROTEIN, EXPRESSED"/>
    <property type="match status" value="1"/>
</dbReference>
<sequence length="176" mass="19613">MERGFLLRNFSSVAKKKRPNVSTIGDSQVEILCDNGSNGETTVMGLSKNPQMSMGMVENFKTKKLCNGSTSGSSSSSGNGENWESTSPEILALIFIRIVADELMRVVPFVCSSWLDVVDGPYCWLEIDIEEWSRRCDTTSRIDSAVRKLMRRSKGTCRRINVYKLGNDGYSSVAYK</sequence>
<dbReference type="PANTHER" id="PTHR38926:SF81">
    <property type="entry name" value="F-BOX DOMAIN-CONTAINING PROTEIN"/>
    <property type="match status" value="1"/>
</dbReference>
<gene>
    <name evidence="1" type="ORF">GIB67_012084</name>
</gene>
<dbReference type="Proteomes" id="UP000541444">
    <property type="component" value="Unassembled WGS sequence"/>
</dbReference>
<organism evidence="1 2">
    <name type="scientific">Kingdonia uniflora</name>
    <dbReference type="NCBI Taxonomy" id="39325"/>
    <lineage>
        <taxon>Eukaryota</taxon>
        <taxon>Viridiplantae</taxon>
        <taxon>Streptophyta</taxon>
        <taxon>Embryophyta</taxon>
        <taxon>Tracheophyta</taxon>
        <taxon>Spermatophyta</taxon>
        <taxon>Magnoliopsida</taxon>
        <taxon>Ranunculales</taxon>
        <taxon>Circaeasteraceae</taxon>
        <taxon>Kingdonia</taxon>
    </lineage>
</organism>
<keyword evidence="2" id="KW-1185">Reference proteome</keyword>
<reference evidence="1 2" key="1">
    <citation type="journal article" date="2020" name="IScience">
        <title>Genome Sequencing of the Endangered Kingdonia uniflora (Circaeasteraceae, Ranunculales) Reveals Potential Mechanisms of Evolutionary Specialization.</title>
        <authorList>
            <person name="Sun Y."/>
            <person name="Deng T."/>
            <person name="Zhang A."/>
            <person name="Moore M.J."/>
            <person name="Landis J.B."/>
            <person name="Lin N."/>
            <person name="Zhang H."/>
            <person name="Zhang X."/>
            <person name="Huang J."/>
            <person name="Zhang X."/>
            <person name="Sun H."/>
            <person name="Wang H."/>
        </authorList>
    </citation>
    <scope>NUCLEOTIDE SEQUENCE [LARGE SCALE GENOMIC DNA]</scope>
    <source>
        <strain evidence="1">TB1705</strain>
        <tissue evidence="1">Leaf</tissue>
    </source>
</reference>
<evidence type="ECO:0000313" key="1">
    <source>
        <dbReference type="EMBL" id="KAF6142235.1"/>
    </source>
</evidence>
<protein>
    <recommendedName>
        <fullName evidence="3">F-box protein</fullName>
    </recommendedName>
</protein>
<proteinExistence type="predicted"/>
<name>A0A7J7LHX0_9MAGN</name>
<dbReference type="OrthoDB" id="1723625at2759"/>